<evidence type="ECO:0000256" key="1">
    <source>
        <dbReference type="SAM" id="Phobius"/>
    </source>
</evidence>
<accession>A0A9D2AQV4</accession>
<dbReference type="EMBL" id="DXFD01000042">
    <property type="protein sequence ID" value="HIX46553.1"/>
    <property type="molecule type" value="Genomic_DNA"/>
</dbReference>
<protein>
    <submittedName>
        <fullName evidence="2">Uncharacterized protein</fullName>
    </submittedName>
</protein>
<comment type="caution">
    <text evidence="2">The sequence shown here is derived from an EMBL/GenBank/DDBJ whole genome shotgun (WGS) entry which is preliminary data.</text>
</comment>
<reference evidence="2" key="2">
    <citation type="submission" date="2021-04" db="EMBL/GenBank/DDBJ databases">
        <authorList>
            <person name="Gilroy R."/>
        </authorList>
    </citation>
    <scope>NUCLEOTIDE SEQUENCE</scope>
    <source>
        <strain evidence="2">26628</strain>
    </source>
</reference>
<evidence type="ECO:0000313" key="2">
    <source>
        <dbReference type="EMBL" id="HIX46553.1"/>
    </source>
</evidence>
<dbReference type="AlphaFoldDB" id="A0A9D2AQV4"/>
<organism evidence="2 3">
    <name type="scientific">Candidatus Borkfalkia faecigallinarum</name>
    <dbReference type="NCBI Taxonomy" id="2838509"/>
    <lineage>
        <taxon>Bacteria</taxon>
        <taxon>Bacillati</taxon>
        <taxon>Bacillota</taxon>
        <taxon>Clostridia</taxon>
        <taxon>Christensenellales</taxon>
        <taxon>Christensenellaceae</taxon>
        <taxon>Candidatus Borkfalkia</taxon>
    </lineage>
</organism>
<sequence length="209" mass="22083">MGKLIAKTAAITLACIIVLALVLFGIFSLFVPSVMVSLTDSLGMTGACAYYSVAQYKKTGDIEDLADAVSRSYEAAHYDAAAEYGAILRKDPGYGEYCAQRDAETDFTGTLGGLLGTAEQFFAGITAESQYRSGDADAALETAFDSLGESFDTADAVTYVAGAAIEADDASFCGQILSRLDGLSADGNAFDEDMHEDLKEFKDMLREAA</sequence>
<dbReference type="Proteomes" id="UP000824249">
    <property type="component" value="Unassembled WGS sequence"/>
</dbReference>
<feature type="transmembrane region" description="Helical" evidence="1">
    <location>
        <begin position="9"/>
        <end position="31"/>
    </location>
</feature>
<keyword evidence="1" id="KW-1133">Transmembrane helix</keyword>
<name>A0A9D2AQV4_9FIRM</name>
<keyword evidence="1" id="KW-0812">Transmembrane</keyword>
<evidence type="ECO:0000313" key="3">
    <source>
        <dbReference type="Proteomes" id="UP000824249"/>
    </source>
</evidence>
<reference evidence="2" key="1">
    <citation type="journal article" date="2021" name="PeerJ">
        <title>Extensive microbial diversity within the chicken gut microbiome revealed by metagenomics and culture.</title>
        <authorList>
            <person name="Gilroy R."/>
            <person name="Ravi A."/>
            <person name="Getino M."/>
            <person name="Pursley I."/>
            <person name="Horton D.L."/>
            <person name="Alikhan N.F."/>
            <person name="Baker D."/>
            <person name="Gharbi K."/>
            <person name="Hall N."/>
            <person name="Watson M."/>
            <person name="Adriaenssens E.M."/>
            <person name="Foster-Nyarko E."/>
            <person name="Jarju S."/>
            <person name="Secka A."/>
            <person name="Antonio M."/>
            <person name="Oren A."/>
            <person name="Chaudhuri R.R."/>
            <person name="La Ragione R."/>
            <person name="Hildebrand F."/>
            <person name="Pallen M.J."/>
        </authorList>
    </citation>
    <scope>NUCLEOTIDE SEQUENCE</scope>
    <source>
        <strain evidence="2">26628</strain>
    </source>
</reference>
<proteinExistence type="predicted"/>
<keyword evidence="1" id="KW-0472">Membrane</keyword>
<gene>
    <name evidence="2" type="ORF">H9737_02550</name>
</gene>